<dbReference type="CDD" id="cd04301">
    <property type="entry name" value="NAT_SF"/>
    <property type="match status" value="1"/>
</dbReference>
<dbReference type="PANTHER" id="PTHR13355">
    <property type="entry name" value="GLUCOSAMINE 6-PHOSPHATE N-ACETYLTRANSFERASE"/>
    <property type="match status" value="1"/>
</dbReference>
<sequence length="150" mass="17450">MENNKFLTRKLEKGDYEIGFVECLNQLTTPCDISREDFESRFNLLQNKEDYHIYVIIDIEKNKVVAAGTLFVEYKFLRGCVKKAHIEDIVVDKNIRGCGLGKKIVTRLIKLSEELGCYKTALVCEKDNIPFYKKCGFSEKETEMVIYNMK</sequence>
<keyword evidence="4" id="KW-1185">Reference proteome</keyword>
<dbReference type="InterPro" id="IPR000182">
    <property type="entry name" value="GNAT_dom"/>
</dbReference>
<comment type="caution">
    <text evidence="3">The sequence shown here is derived from an EMBL/GenBank/DDBJ whole genome shotgun (WGS) entry which is preliminary data.</text>
</comment>
<dbReference type="InterPro" id="IPR016181">
    <property type="entry name" value="Acyl_CoA_acyltransferase"/>
</dbReference>
<name>A0A9P6KZG5_9MICR</name>
<dbReference type="Pfam" id="PF00583">
    <property type="entry name" value="Acetyltransf_1"/>
    <property type="match status" value="1"/>
</dbReference>
<evidence type="ECO:0000256" key="1">
    <source>
        <dbReference type="RuleBase" id="RU365086"/>
    </source>
</evidence>
<gene>
    <name evidence="3" type="ORF">NGRA_1336</name>
</gene>
<comment type="similarity">
    <text evidence="1">Belongs to the acetyltransferase family. GNA1 subfamily.</text>
</comment>
<comment type="catalytic activity">
    <reaction evidence="1">
        <text>D-glucosamine 6-phosphate + acetyl-CoA = N-acetyl-D-glucosamine 6-phosphate + CoA + H(+)</text>
        <dbReference type="Rhea" id="RHEA:10292"/>
        <dbReference type="ChEBI" id="CHEBI:15378"/>
        <dbReference type="ChEBI" id="CHEBI:57287"/>
        <dbReference type="ChEBI" id="CHEBI:57288"/>
        <dbReference type="ChEBI" id="CHEBI:57513"/>
        <dbReference type="ChEBI" id="CHEBI:58725"/>
        <dbReference type="EC" id="2.3.1.4"/>
    </reaction>
</comment>
<keyword evidence="1" id="KW-0808">Transferase</keyword>
<evidence type="ECO:0000313" key="3">
    <source>
        <dbReference type="EMBL" id="KAF9763324.1"/>
    </source>
</evidence>
<dbReference type="PANTHER" id="PTHR13355:SF11">
    <property type="entry name" value="GLUCOSAMINE 6-PHOSPHATE N-ACETYLTRANSFERASE"/>
    <property type="match status" value="1"/>
</dbReference>
<dbReference type="GO" id="GO:0006048">
    <property type="term" value="P:UDP-N-acetylglucosamine biosynthetic process"/>
    <property type="evidence" value="ECO:0007669"/>
    <property type="project" value="UniProtKB-UniRule"/>
</dbReference>
<reference evidence="3 4" key="1">
    <citation type="journal article" date="2020" name="Genome Biol. Evol.">
        <title>Comparative genomics of strictly vertically transmitted, feminizing microsporidia endosymbionts of amphipod crustaceans.</title>
        <authorList>
            <person name="Cormier A."/>
            <person name="Chebbi M.A."/>
            <person name="Giraud I."/>
            <person name="Wattier R."/>
            <person name="Teixeira M."/>
            <person name="Gilbert C."/>
            <person name="Rigaud T."/>
            <person name="Cordaux R."/>
        </authorList>
    </citation>
    <scope>NUCLEOTIDE SEQUENCE [LARGE SCALE GENOMIC DNA]</scope>
    <source>
        <strain evidence="3 4">Ou3-Ou53</strain>
    </source>
</reference>
<dbReference type="InterPro" id="IPR039143">
    <property type="entry name" value="GNPNAT1-like"/>
</dbReference>
<dbReference type="Proteomes" id="UP000740883">
    <property type="component" value="Unassembled WGS sequence"/>
</dbReference>
<dbReference type="SUPFAM" id="SSF55729">
    <property type="entry name" value="Acyl-CoA N-acyltransferases (Nat)"/>
    <property type="match status" value="1"/>
</dbReference>
<dbReference type="EC" id="2.3.1.4" evidence="1"/>
<dbReference type="Gene3D" id="3.40.630.30">
    <property type="match status" value="1"/>
</dbReference>
<dbReference type="EMBL" id="SBJO01000081">
    <property type="protein sequence ID" value="KAF9763324.1"/>
    <property type="molecule type" value="Genomic_DNA"/>
</dbReference>
<keyword evidence="1" id="KW-0012">Acyltransferase</keyword>
<evidence type="ECO:0000313" key="4">
    <source>
        <dbReference type="Proteomes" id="UP000740883"/>
    </source>
</evidence>
<comment type="pathway">
    <text evidence="1">Nucleotide-sugar biosynthesis; UDP-N-acetyl-alpha-D-glucosamine biosynthesis; N-acetyl-alpha-D-glucosamine 1-phosphate from alpha-D-glucosamine 6-phosphate (route I): step 1/2.</text>
</comment>
<organism evidence="3 4">
    <name type="scientific">Nosema granulosis</name>
    <dbReference type="NCBI Taxonomy" id="83296"/>
    <lineage>
        <taxon>Eukaryota</taxon>
        <taxon>Fungi</taxon>
        <taxon>Fungi incertae sedis</taxon>
        <taxon>Microsporidia</taxon>
        <taxon>Nosematidae</taxon>
        <taxon>Nosema</taxon>
    </lineage>
</organism>
<dbReference type="AlphaFoldDB" id="A0A9P6KZG5"/>
<dbReference type="OrthoDB" id="10039976at2759"/>
<evidence type="ECO:0000259" key="2">
    <source>
        <dbReference type="PROSITE" id="PS51186"/>
    </source>
</evidence>
<feature type="domain" description="N-acetyltransferase" evidence="2">
    <location>
        <begin position="18"/>
        <end position="150"/>
    </location>
</feature>
<protein>
    <recommendedName>
        <fullName evidence="1">Glucosamine 6-phosphate N-acetyltransferase</fullName>
        <ecNumber evidence="1">2.3.1.4</ecNumber>
    </recommendedName>
</protein>
<dbReference type="GO" id="GO:0004343">
    <property type="term" value="F:glucosamine 6-phosphate N-acetyltransferase activity"/>
    <property type="evidence" value="ECO:0007669"/>
    <property type="project" value="UniProtKB-UniRule"/>
</dbReference>
<accession>A0A9P6KZG5</accession>
<proteinExistence type="inferred from homology"/>
<dbReference type="PROSITE" id="PS51186">
    <property type="entry name" value="GNAT"/>
    <property type="match status" value="1"/>
</dbReference>